<organism evidence="4 5">
    <name type="scientific">Halobiforma nitratireducens JCM 10879</name>
    <dbReference type="NCBI Taxonomy" id="1227454"/>
    <lineage>
        <taxon>Archaea</taxon>
        <taxon>Methanobacteriati</taxon>
        <taxon>Methanobacteriota</taxon>
        <taxon>Stenosarchaea group</taxon>
        <taxon>Halobacteria</taxon>
        <taxon>Halobacteriales</taxon>
        <taxon>Natrialbaceae</taxon>
        <taxon>Halobiforma</taxon>
    </lineage>
</organism>
<dbReference type="PRINTS" id="PR01438">
    <property type="entry name" value="UNVRSLSTRESS"/>
</dbReference>
<dbReference type="PANTHER" id="PTHR46268:SF24">
    <property type="entry name" value="UNIVERSAL STRESS PROTEIN"/>
    <property type="match status" value="1"/>
</dbReference>
<proteinExistence type="inferred from homology"/>
<dbReference type="InterPro" id="IPR006015">
    <property type="entry name" value="Universal_stress_UspA"/>
</dbReference>
<dbReference type="OrthoDB" id="105697at2157"/>
<comment type="caution">
    <text evidence="4">The sequence shown here is derived from an EMBL/GenBank/DDBJ whole genome shotgun (WGS) entry which is preliminary data.</text>
</comment>
<comment type="similarity">
    <text evidence="1">Belongs to the universal stress protein A family.</text>
</comment>
<name>M0LUU7_9EURY</name>
<dbReference type="CDD" id="cd23659">
    <property type="entry name" value="USP_At3g01520-like"/>
    <property type="match status" value="1"/>
</dbReference>
<dbReference type="eggNOG" id="arCOG02053">
    <property type="taxonomic scope" value="Archaea"/>
</dbReference>
<sequence length="160" mass="17225">MARSTSMSILVPHDGSEHAQAALEYALETFPGERIVLFHAIDPFERSAGVDADDGPDGTDHAPLTEAWHDSQRGVASELFEKALERLEDDPDTLDIDLETDTAVGSPPQTIVGYVEDATVDQVVMGSRGGSDRRGTGDLRLGSTAELVVRRVEVPVTVVR</sequence>
<dbReference type="AlphaFoldDB" id="M0LUU7"/>
<accession>M0LUU7</accession>
<dbReference type="Pfam" id="PF00582">
    <property type="entry name" value="Usp"/>
    <property type="match status" value="1"/>
</dbReference>
<dbReference type="PATRIC" id="fig|1227454.3.peg.2235"/>
<dbReference type="RefSeq" id="WP_006673109.1">
    <property type="nucleotide sequence ID" value="NZ_AOMA01000108.1"/>
</dbReference>
<evidence type="ECO:0000313" key="4">
    <source>
        <dbReference type="EMBL" id="EMA37231.1"/>
    </source>
</evidence>
<dbReference type="Proteomes" id="UP000011607">
    <property type="component" value="Unassembled WGS sequence"/>
</dbReference>
<evidence type="ECO:0000256" key="2">
    <source>
        <dbReference type="SAM" id="MobiDB-lite"/>
    </source>
</evidence>
<dbReference type="InterPro" id="IPR006016">
    <property type="entry name" value="UspA"/>
</dbReference>
<protein>
    <submittedName>
        <fullName evidence="4">UspA domain-containing protein</fullName>
    </submittedName>
</protein>
<evidence type="ECO:0000259" key="3">
    <source>
        <dbReference type="Pfam" id="PF00582"/>
    </source>
</evidence>
<dbReference type="SUPFAM" id="SSF52402">
    <property type="entry name" value="Adenine nucleotide alpha hydrolases-like"/>
    <property type="match status" value="1"/>
</dbReference>
<feature type="region of interest" description="Disordered" evidence="2">
    <location>
        <begin position="48"/>
        <end position="70"/>
    </location>
</feature>
<keyword evidence="5" id="KW-1185">Reference proteome</keyword>
<reference evidence="4 5" key="1">
    <citation type="journal article" date="2014" name="PLoS Genet.">
        <title>Phylogenetically driven sequencing of extremely halophilic archaea reveals strategies for static and dynamic osmo-response.</title>
        <authorList>
            <person name="Becker E.A."/>
            <person name="Seitzer P.M."/>
            <person name="Tritt A."/>
            <person name="Larsen D."/>
            <person name="Krusor M."/>
            <person name="Yao A.I."/>
            <person name="Wu D."/>
            <person name="Madern D."/>
            <person name="Eisen J.A."/>
            <person name="Darling A.E."/>
            <person name="Facciotti M.T."/>
        </authorList>
    </citation>
    <scope>NUCLEOTIDE SEQUENCE [LARGE SCALE GENOMIC DNA]</scope>
    <source>
        <strain evidence="4 5">JCM 10879</strain>
    </source>
</reference>
<evidence type="ECO:0000313" key="5">
    <source>
        <dbReference type="Proteomes" id="UP000011607"/>
    </source>
</evidence>
<dbReference type="STRING" id="1227454.C446_11000"/>
<dbReference type="PANTHER" id="PTHR46268">
    <property type="entry name" value="STRESS RESPONSE PROTEIN NHAX"/>
    <property type="match status" value="1"/>
</dbReference>
<evidence type="ECO:0000256" key="1">
    <source>
        <dbReference type="ARBA" id="ARBA00008791"/>
    </source>
</evidence>
<gene>
    <name evidence="4" type="ORF">C446_11000</name>
</gene>
<dbReference type="InterPro" id="IPR014729">
    <property type="entry name" value="Rossmann-like_a/b/a_fold"/>
</dbReference>
<dbReference type="Gene3D" id="3.40.50.620">
    <property type="entry name" value="HUPs"/>
    <property type="match status" value="1"/>
</dbReference>
<feature type="domain" description="UspA" evidence="3">
    <location>
        <begin position="8"/>
        <end position="160"/>
    </location>
</feature>
<dbReference type="EMBL" id="AOMA01000108">
    <property type="protein sequence ID" value="EMA37231.1"/>
    <property type="molecule type" value="Genomic_DNA"/>
</dbReference>